<evidence type="ECO:0000256" key="3">
    <source>
        <dbReference type="ARBA" id="ARBA00022490"/>
    </source>
</evidence>
<dbReference type="GO" id="GO:0005930">
    <property type="term" value="C:axoneme"/>
    <property type="evidence" value="ECO:0007669"/>
    <property type="project" value="TreeGrafter"/>
</dbReference>
<comment type="caution">
    <text evidence="11">The sequence shown here is derived from an EMBL/GenBank/DDBJ whole genome shotgun (WGS) entry which is preliminary data.</text>
</comment>
<feature type="compositionally biased region" description="Polar residues" evidence="10">
    <location>
        <begin position="1"/>
        <end position="11"/>
    </location>
</feature>
<keyword evidence="4" id="KW-0853">WD repeat</keyword>
<evidence type="ECO:0000256" key="4">
    <source>
        <dbReference type="ARBA" id="ARBA00022574"/>
    </source>
</evidence>
<accession>A0A8S3WVU3</accession>
<keyword evidence="5" id="KW-0677">Repeat</keyword>
<dbReference type="Proteomes" id="UP000691718">
    <property type="component" value="Unassembled WGS sequence"/>
</dbReference>
<reference evidence="11" key="1">
    <citation type="submission" date="2021-04" db="EMBL/GenBank/DDBJ databases">
        <authorList>
            <person name="Tunstrom K."/>
        </authorList>
    </citation>
    <scope>NUCLEOTIDE SEQUENCE</scope>
</reference>
<evidence type="ECO:0000256" key="2">
    <source>
        <dbReference type="ARBA" id="ARBA00004245"/>
    </source>
</evidence>
<dbReference type="PANTHER" id="PTHR14885">
    <property type="entry name" value="CILIA- AND FLAGELLA-ASSOCIATED PROTEIN 43-RELATED"/>
    <property type="match status" value="1"/>
</dbReference>
<sequence length="908" mass="105752">MRSVRKSTASQAAEEGVNAVEDGVGEGSSEDTGEGRGACEPVLAGTRTRRLLDTPPYALLQPLAYSFLHVNMLQHLARLNTQNLRLWFNKQFDDLMNLKKREVGLVQDRNTRLRFIIEELNTLSNLRGSFHHLNIEIKDPEWRQEEQPHKLIKVEPEECSIPPYVSPSQMSVAPPAAGGPDEFRERALMYMMDGVLEKLWHEEIKKPVPMPQCMLEKDPEHFNEDDLRLVFDYEAKVAFRNEEREKYRKMLHAEYAKLSQLLNEGIVKFNLKVKDTWLLKLRVDSIISQENLILMRLRRTNLDRIEMAEHTEEIRNNIAKYEAEVEQLQKEIQLIQEQSEECQASYDALAQKDRHMDKTFKNHFADLSPIIVDQCYKFFKKRPKWQQRASMTPGVLLQLAGAAAGGPRPPMLHPDCVDYLRACVYTLHDFVHTLDALMYTPARSVHTLTLLCTHLACSYLRRSSVTLHDLMHTPCTLFWYTLYALICTHLARSCVHTLHALEYTPCTLLLLYLHCPDYVHTSMPTPHTQDHINTYTPCTPVYPTPWDTHRLCKFRSRSALDCTEIVKGEPLRHRFGALEETHQNSRSGCLILEQLDMISNMPPVMDEALWATMCKLRRTKVENEIRMRAMVQEMAYVESGSSVWHRAVVARRTLLARQLDDAQEHRQRTELLSRNKTIQLVLPAGQVEIVTTGHLEDFEDAALIPREDIERINELILKVGNMKLNMMRKQMEYRKGILSKEWEHAQMKMKLRHMEQELYSYQRLKIPKELQLHLKNKELGYTEEHEFMRMEKETEATKVSVNKMLGDQVRRVEELELKCATLTAEADKLEKIISNLNMKVSEKRLNEDPLQPIRVRKIFKTRMETLVARSQLIREVQANHTRIVLLQTELELLRLKTYPTLATFRTVP</sequence>
<keyword evidence="6 9" id="KW-0175">Coiled coil</keyword>
<keyword evidence="8" id="KW-0966">Cell projection</keyword>
<keyword evidence="7" id="KW-0206">Cytoskeleton</keyword>
<evidence type="ECO:0000256" key="8">
    <source>
        <dbReference type="ARBA" id="ARBA00023273"/>
    </source>
</evidence>
<feature type="coiled-coil region" evidence="9">
    <location>
        <begin position="311"/>
        <end position="345"/>
    </location>
</feature>
<dbReference type="GO" id="GO:0060271">
    <property type="term" value="P:cilium assembly"/>
    <property type="evidence" value="ECO:0007669"/>
    <property type="project" value="TreeGrafter"/>
</dbReference>
<dbReference type="EMBL" id="CAJQZP010000738">
    <property type="protein sequence ID" value="CAG4981932.1"/>
    <property type="molecule type" value="Genomic_DNA"/>
</dbReference>
<gene>
    <name evidence="11" type="ORF">PAPOLLO_LOCUS10345</name>
</gene>
<dbReference type="Pfam" id="PF25828">
    <property type="entry name" value="CC_Cfap43"/>
    <property type="match status" value="2"/>
</dbReference>
<evidence type="ECO:0000313" key="11">
    <source>
        <dbReference type="EMBL" id="CAG4981932.1"/>
    </source>
</evidence>
<comment type="subcellular location">
    <subcellularLocation>
        <location evidence="1">Cell projection</location>
        <location evidence="1">Cilium</location>
    </subcellularLocation>
    <subcellularLocation>
        <location evidence="2">Cytoplasm</location>
        <location evidence="2">Cytoskeleton</location>
    </subcellularLocation>
</comment>
<evidence type="ECO:0000256" key="9">
    <source>
        <dbReference type="SAM" id="Coils"/>
    </source>
</evidence>
<evidence type="ECO:0000256" key="6">
    <source>
        <dbReference type="ARBA" id="ARBA00023054"/>
    </source>
</evidence>
<evidence type="ECO:0000256" key="10">
    <source>
        <dbReference type="SAM" id="MobiDB-lite"/>
    </source>
</evidence>
<evidence type="ECO:0000256" key="5">
    <source>
        <dbReference type="ARBA" id="ARBA00022737"/>
    </source>
</evidence>
<protein>
    <submittedName>
        <fullName evidence="11">(apollo) hypothetical protein</fullName>
    </submittedName>
</protein>
<evidence type="ECO:0000256" key="7">
    <source>
        <dbReference type="ARBA" id="ARBA00023212"/>
    </source>
</evidence>
<name>A0A8S3WVU3_PARAO</name>
<dbReference type="OrthoDB" id="6922154at2759"/>
<feature type="coiled-coil region" evidence="9">
    <location>
        <begin position="805"/>
        <end position="846"/>
    </location>
</feature>
<dbReference type="PANTHER" id="PTHR14885:SF1">
    <property type="entry name" value="CILIA- AND FLAGELLA-ASSOCIATED PROTEIN 43"/>
    <property type="match status" value="1"/>
</dbReference>
<proteinExistence type="predicted"/>
<feature type="region of interest" description="Disordered" evidence="10">
    <location>
        <begin position="1"/>
        <end position="40"/>
    </location>
</feature>
<keyword evidence="12" id="KW-1185">Reference proteome</keyword>
<organism evidence="11 12">
    <name type="scientific">Parnassius apollo</name>
    <name type="common">Apollo butterfly</name>
    <name type="synonym">Papilio apollo</name>
    <dbReference type="NCBI Taxonomy" id="110799"/>
    <lineage>
        <taxon>Eukaryota</taxon>
        <taxon>Metazoa</taxon>
        <taxon>Ecdysozoa</taxon>
        <taxon>Arthropoda</taxon>
        <taxon>Hexapoda</taxon>
        <taxon>Insecta</taxon>
        <taxon>Pterygota</taxon>
        <taxon>Neoptera</taxon>
        <taxon>Endopterygota</taxon>
        <taxon>Lepidoptera</taxon>
        <taxon>Glossata</taxon>
        <taxon>Ditrysia</taxon>
        <taxon>Papilionoidea</taxon>
        <taxon>Papilionidae</taxon>
        <taxon>Parnassiinae</taxon>
        <taxon>Parnassini</taxon>
        <taxon>Parnassius</taxon>
        <taxon>Parnassius</taxon>
    </lineage>
</organism>
<evidence type="ECO:0000313" key="12">
    <source>
        <dbReference type="Proteomes" id="UP000691718"/>
    </source>
</evidence>
<keyword evidence="3" id="KW-0963">Cytoplasm</keyword>
<evidence type="ECO:0000256" key="1">
    <source>
        <dbReference type="ARBA" id="ARBA00004138"/>
    </source>
</evidence>
<dbReference type="AlphaFoldDB" id="A0A8S3WVU3"/>